<evidence type="ECO:0000313" key="3">
    <source>
        <dbReference type="Proteomes" id="UP000198346"/>
    </source>
</evidence>
<organism evidence="2 3">
    <name type="scientific">Amphiplicatus metriothermophilus</name>
    <dbReference type="NCBI Taxonomy" id="1519374"/>
    <lineage>
        <taxon>Bacteria</taxon>
        <taxon>Pseudomonadati</taxon>
        <taxon>Pseudomonadota</taxon>
        <taxon>Alphaproteobacteria</taxon>
        <taxon>Parvularculales</taxon>
        <taxon>Parvularculaceae</taxon>
        <taxon>Amphiplicatus</taxon>
    </lineage>
</organism>
<dbReference type="Proteomes" id="UP000198346">
    <property type="component" value="Unassembled WGS sequence"/>
</dbReference>
<protein>
    <submittedName>
        <fullName evidence="2">Uncharacterized protein</fullName>
    </submittedName>
</protein>
<feature type="chain" id="PRO_5013280691" evidence="1">
    <location>
        <begin position="22"/>
        <end position="214"/>
    </location>
</feature>
<reference evidence="2 3" key="1">
    <citation type="submission" date="2017-07" db="EMBL/GenBank/DDBJ databases">
        <authorList>
            <person name="Sun Z.S."/>
            <person name="Albrecht U."/>
            <person name="Echele G."/>
            <person name="Lee C.C."/>
        </authorList>
    </citation>
    <scope>NUCLEOTIDE SEQUENCE [LARGE SCALE GENOMIC DNA]</scope>
    <source>
        <strain evidence="2 3">CGMCC 1.12710</strain>
    </source>
</reference>
<dbReference type="AlphaFoldDB" id="A0A239PW39"/>
<proteinExistence type="predicted"/>
<feature type="signal peptide" evidence="1">
    <location>
        <begin position="1"/>
        <end position="21"/>
    </location>
</feature>
<dbReference type="RefSeq" id="WP_089412685.1">
    <property type="nucleotide sequence ID" value="NZ_FZQA01000005.1"/>
</dbReference>
<evidence type="ECO:0000313" key="2">
    <source>
        <dbReference type="EMBL" id="SNT74519.1"/>
    </source>
</evidence>
<sequence length="214" mass="22877">MIVKSACAGVLLALVATSGAAQDETREAGAKRAIGPQIEAGRLELRPELLAPQGAELECAAFAEDLWSYVNARRGTSPGDHRIGAKMAAVKIRSRDGATYPWGHGAYSEGAFGWGGDRLIGRFTVLYSDRRAGLGARFDAAQADIQDVTLHKDGRVEIMLRSWGNAVIGLEDVRCYGDGFLAGIAREGNGVSIVSFALRKEIITPDSHPAKLWP</sequence>
<name>A0A239PW39_9PROT</name>
<keyword evidence="3" id="KW-1185">Reference proteome</keyword>
<gene>
    <name evidence="2" type="ORF">SAMN06297382_2223</name>
</gene>
<dbReference type="EMBL" id="FZQA01000005">
    <property type="protein sequence ID" value="SNT74519.1"/>
    <property type="molecule type" value="Genomic_DNA"/>
</dbReference>
<evidence type="ECO:0000256" key="1">
    <source>
        <dbReference type="SAM" id="SignalP"/>
    </source>
</evidence>
<accession>A0A239PW39</accession>
<keyword evidence="1" id="KW-0732">Signal</keyword>